<keyword evidence="1" id="KW-0472">Membrane</keyword>
<reference evidence="3 4" key="1">
    <citation type="submission" date="2025-05" db="UniProtKB">
        <authorList>
            <consortium name="RefSeq"/>
        </authorList>
    </citation>
    <scope>IDENTIFICATION</scope>
    <source>
        <tissue evidence="3 4">Muscle</tissue>
    </source>
</reference>
<dbReference type="PANTHER" id="PTHR15260:SF1">
    <property type="entry name" value="SARCOSPAN"/>
    <property type="match status" value="1"/>
</dbReference>
<dbReference type="RefSeq" id="XP_022243373.1">
    <property type="nucleotide sequence ID" value="XM_022387665.1"/>
</dbReference>
<sequence length="193" mass="21087">MKYWKVFAVLTFLQLILGITITVLAIRASDFSTSLGAKDLPLWASGPLVVSGCIGVLFVLGCRNSFSENTSVFVIKGISYLTSCLSVVLCFVAATFNSIHVVLYLENFYSCTDSENHSACVCLRGTQPLHIVYTYEDISCEGVFNGLYNVFIVLAVLNSLGGLTCLCYVILLWSTRYNYIYGGVTGSDCNELA</sequence>
<dbReference type="Proteomes" id="UP000694941">
    <property type="component" value="Unplaced"/>
</dbReference>
<feature type="transmembrane region" description="Helical" evidence="1">
    <location>
        <begin position="41"/>
        <end position="61"/>
    </location>
</feature>
<evidence type="ECO:0000313" key="6">
    <source>
        <dbReference type="RefSeq" id="XP_022243373.1"/>
    </source>
</evidence>
<accession>A0ABM1SIB8</accession>
<evidence type="ECO:0000313" key="3">
    <source>
        <dbReference type="RefSeq" id="XP_022243370.1"/>
    </source>
</evidence>
<name>A0ABM1SIB8_LIMPO</name>
<keyword evidence="1" id="KW-1133">Transmembrane helix</keyword>
<dbReference type="RefSeq" id="XP_022243370.1">
    <property type="nucleotide sequence ID" value="XM_022387662.1"/>
</dbReference>
<proteinExistence type="predicted"/>
<dbReference type="GeneID" id="106460856"/>
<protein>
    <submittedName>
        <fullName evidence="3 4">Sarcospan-like</fullName>
    </submittedName>
</protein>
<organism evidence="2 6">
    <name type="scientific">Limulus polyphemus</name>
    <name type="common">Atlantic horseshoe crab</name>
    <dbReference type="NCBI Taxonomy" id="6850"/>
    <lineage>
        <taxon>Eukaryota</taxon>
        <taxon>Metazoa</taxon>
        <taxon>Ecdysozoa</taxon>
        <taxon>Arthropoda</taxon>
        <taxon>Chelicerata</taxon>
        <taxon>Merostomata</taxon>
        <taxon>Xiphosura</taxon>
        <taxon>Limulidae</taxon>
        <taxon>Limulus</taxon>
    </lineage>
</organism>
<feature type="transmembrane region" description="Helical" evidence="1">
    <location>
        <begin position="73"/>
        <end position="96"/>
    </location>
</feature>
<dbReference type="InterPro" id="IPR030429">
    <property type="entry name" value="Sarcospan"/>
</dbReference>
<feature type="transmembrane region" description="Helical" evidence="1">
    <location>
        <begin position="151"/>
        <end position="173"/>
    </location>
</feature>
<dbReference type="RefSeq" id="XP_022243372.1">
    <property type="nucleotide sequence ID" value="XM_022387664.1"/>
</dbReference>
<keyword evidence="1" id="KW-0812">Transmembrane</keyword>
<evidence type="ECO:0000313" key="2">
    <source>
        <dbReference type="Proteomes" id="UP000694941"/>
    </source>
</evidence>
<evidence type="ECO:0000256" key="1">
    <source>
        <dbReference type="SAM" id="Phobius"/>
    </source>
</evidence>
<evidence type="ECO:0000313" key="5">
    <source>
        <dbReference type="RefSeq" id="XP_022243372.1"/>
    </source>
</evidence>
<gene>
    <name evidence="3 4 5 6" type="primary">LOC106460856</name>
</gene>
<evidence type="ECO:0000313" key="4">
    <source>
        <dbReference type="RefSeq" id="XP_022243371.1"/>
    </source>
</evidence>
<dbReference type="RefSeq" id="XP_022243371.1">
    <property type="nucleotide sequence ID" value="XM_022387663.1"/>
</dbReference>
<keyword evidence="2" id="KW-1185">Reference proteome</keyword>
<dbReference type="PANTHER" id="PTHR15260">
    <property type="entry name" value="SARCOSPAN"/>
    <property type="match status" value="1"/>
</dbReference>